<proteinExistence type="predicted"/>
<keyword evidence="1" id="KW-1133">Transmembrane helix</keyword>
<evidence type="ECO:0000313" key="2">
    <source>
        <dbReference type="EMBL" id="VFJ77332.1"/>
    </source>
</evidence>
<reference evidence="2" key="1">
    <citation type="submission" date="2019-02" db="EMBL/GenBank/DDBJ databases">
        <authorList>
            <person name="Gruber-Vodicka R. H."/>
            <person name="Seah K. B. B."/>
        </authorList>
    </citation>
    <scope>NUCLEOTIDE SEQUENCE</scope>
    <source>
        <strain evidence="2">BECK_BZ131</strain>
    </source>
</reference>
<keyword evidence="1" id="KW-0472">Membrane</keyword>
<feature type="transmembrane region" description="Helical" evidence="1">
    <location>
        <begin position="47"/>
        <end position="66"/>
    </location>
</feature>
<keyword evidence="1" id="KW-0812">Transmembrane</keyword>
<sequence length="522" mass="60612">MSKVIKFHIPEISFSDWVNIIAIIVTVITLIVSLLPSDGTWLPAMSNTVRVSVFVVAFLILSAILLRRKIKTFFLILTLRREVLCLLKHWRRYLSGEVKDERIRSIRKAIASTYFLEEIRDISGVSDRVANHKAKEDPKDGFDWESRCPTKSEFPEEEDRPLIVSNFVNYARMVKAIINKVKEEYPPKKGYTIFCFTTLSASLFQWFNFDGGFYTRKEWDDYLNDLLELTSKDRNIVLSRCLLLRPKEDTPKDFERSIEKARRNEEIDRIEIHEKRSVDVLKEEVNSWIWLPHIKGDNRFFCMVKNNMVADAENLVPSRCRDEALGKCEFPNNIRVFLEKKYGDIQPAYWLLPEGMLLNSGWKKEWGDFYRLGRKFCDLFHTRGERINFSFYSVLKGWDETFRDVYAMDGSISKPRLPNDFFYVAAVRDEIAGEKLRKAGSGGEVAEVLRESSQDIFCLGGSMDDNLRTIHLRLLDPDRTPIYFGRIKRFVFELLEGTGRVSECGNVSALIDDSPSASSSRQ</sequence>
<name>A0A450U2M0_9GAMM</name>
<gene>
    <name evidence="2" type="ORF">BECKFW1821C_GA0114237_11215</name>
</gene>
<dbReference type="AlphaFoldDB" id="A0A450U2M0"/>
<evidence type="ECO:0000256" key="1">
    <source>
        <dbReference type="SAM" id="Phobius"/>
    </source>
</evidence>
<protein>
    <submittedName>
        <fullName evidence="2">Uncharacterized protein</fullName>
    </submittedName>
</protein>
<feature type="transmembrane region" description="Helical" evidence="1">
    <location>
        <begin position="190"/>
        <end position="207"/>
    </location>
</feature>
<feature type="transmembrane region" description="Helical" evidence="1">
    <location>
        <begin position="12"/>
        <end position="35"/>
    </location>
</feature>
<organism evidence="2">
    <name type="scientific">Candidatus Kentrum sp. FW</name>
    <dbReference type="NCBI Taxonomy" id="2126338"/>
    <lineage>
        <taxon>Bacteria</taxon>
        <taxon>Pseudomonadati</taxon>
        <taxon>Pseudomonadota</taxon>
        <taxon>Gammaproteobacteria</taxon>
        <taxon>Candidatus Kentrum</taxon>
    </lineage>
</organism>
<accession>A0A450U2M0</accession>
<dbReference type="EMBL" id="CAADFE010000121">
    <property type="protein sequence ID" value="VFJ77332.1"/>
    <property type="molecule type" value="Genomic_DNA"/>
</dbReference>